<keyword evidence="1" id="KW-1133">Transmembrane helix</keyword>
<dbReference type="EMBL" id="JACTAG010000002">
    <property type="protein sequence ID" value="MBD3664197.1"/>
    <property type="molecule type" value="Genomic_DNA"/>
</dbReference>
<proteinExistence type="predicted"/>
<keyword evidence="1" id="KW-0472">Membrane</keyword>
<evidence type="ECO:0000313" key="3">
    <source>
        <dbReference type="Proteomes" id="UP000635142"/>
    </source>
</evidence>
<dbReference type="Proteomes" id="UP000635142">
    <property type="component" value="Unassembled WGS sequence"/>
</dbReference>
<organism evidence="2 3">
    <name type="scientific">Sulfitobacter aestuariivivens</name>
    <dbReference type="NCBI Taxonomy" id="2766981"/>
    <lineage>
        <taxon>Bacteria</taxon>
        <taxon>Pseudomonadati</taxon>
        <taxon>Pseudomonadota</taxon>
        <taxon>Alphaproteobacteria</taxon>
        <taxon>Rhodobacterales</taxon>
        <taxon>Roseobacteraceae</taxon>
        <taxon>Sulfitobacter</taxon>
    </lineage>
</organism>
<sequence length="175" mass="19150">MSRAARLLWGCAGLAALVFLALFGVSKGMLEPAGMVIFDSRVWGYEPDEARRYLDGLDNMLLGRSTYLGIFRALDTVFPLLLTICLSGAIWLNTFCWNRVVRGAAALVPAAYLWADLSENAIVAQMVRAGSTVSDEVVRHASGLTQLKWAMLACGAMVLLVTWRFACARTEGQTR</sequence>
<feature type="transmembrane region" description="Helical" evidence="1">
    <location>
        <begin position="68"/>
        <end position="92"/>
    </location>
</feature>
<protein>
    <submittedName>
        <fullName evidence="2">Uncharacterized protein</fullName>
    </submittedName>
</protein>
<keyword evidence="1" id="KW-0812">Transmembrane</keyword>
<comment type="caution">
    <text evidence="2">The sequence shown here is derived from an EMBL/GenBank/DDBJ whole genome shotgun (WGS) entry which is preliminary data.</text>
</comment>
<reference evidence="2" key="1">
    <citation type="submission" date="2020-08" db="EMBL/GenBank/DDBJ databases">
        <title>Sulfitobacter aestuariivivens sp. nov., isolated from a tidal flat.</title>
        <authorList>
            <person name="Park S."/>
            <person name="Yoon J.-H."/>
        </authorList>
    </citation>
    <scope>NUCLEOTIDE SEQUENCE</scope>
    <source>
        <strain evidence="2">TSTF-M16</strain>
    </source>
</reference>
<evidence type="ECO:0000313" key="2">
    <source>
        <dbReference type="EMBL" id="MBD3664197.1"/>
    </source>
</evidence>
<dbReference type="RefSeq" id="WP_191075240.1">
    <property type="nucleotide sequence ID" value="NZ_JACTAG010000002.1"/>
</dbReference>
<evidence type="ECO:0000256" key="1">
    <source>
        <dbReference type="SAM" id="Phobius"/>
    </source>
</evidence>
<accession>A0A927D6N8</accession>
<keyword evidence="3" id="KW-1185">Reference proteome</keyword>
<dbReference type="AlphaFoldDB" id="A0A927D6N8"/>
<name>A0A927D6N8_9RHOB</name>
<gene>
    <name evidence="2" type="ORF">H9Q16_09720</name>
</gene>